<dbReference type="Pfam" id="PF01694">
    <property type="entry name" value="Rhomboid"/>
    <property type="match status" value="1"/>
</dbReference>
<dbReference type="OrthoDB" id="205691at2157"/>
<evidence type="ECO:0000256" key="2">
    <source>
        <dbReference type="ARBA" id="ARBA00022692"/>
    </source>
</evidence>
<evidence type="ECO:0000313" key="8">
    <source>
        <dbReference type="Proteomes" id="UP000002071"/>
    </source>
</evidence>
<feature type="transmembrane region" description="Helical" evidence="5">
    <location>
        <begin position="140"/>
        <end position="162"/>
    </location>
</feature>
<evidence type="ECO:0000256" key="3">
    <source>
        <dbReference type="ARBA" id="ARBA00022989"/>
    </source>
</evidence>
<dbReference type="Gene3D" id="1.20.1540.10">
    <property type="entry name" value="Rhomboid-like"/>
    <property type="match status" value="1"/>
</dbReference>
<feature type="domain" description="Peptidase S54 rhomboid" evidence="6">
    <location>
        <begin position="158"/>
        <end position="244"/>
    </location>
</feature>
<dbReference type="AlphaFoldDB" id="C7NQU0"/>
<dbReference type="RefSeq" id="WP_015789417.1">
    <property type="nucleotide sequence ID" value="NC_013158.1"/>
</dbReference>
<evidence type="ECO:0000256" key="4">
    <source>
        <dbReference type="ARBA" id="ARBA00023136"/>
    </source>
</evidence>
<name>C7NQU0_HALUD</name>
<dbReference type="GO" id="GO:0016020">
    <property type="term" value="C:membrane"/>
    <property type="evidence" value="ECO:0007669"/>
    <property type="project" value="UniProtKB-SubCell"/>
</dbReference>
<accession>C7NQU0</accession>
<keyword evidence="4 5" id="KW-0472">Membrane</keyword>
<keyword evidence="3 5" id="KW-1133">Transmembrane helix</keyword>
<evidence type="ECO:0000256" key="5">
    <source>
        <dbReference type="SAM" id="Phobius"/>
    </source>
</evidence>
<gene>
    <name evidence="7" type="ordered locus">Huta_1671</name>
</gene>
<dbReference type="Proteomes" id="UP000002071">
    <property type="component" value="Chromosome"/>
</dbReference>
<reference evidence="7 8" key="1">
    <citation type="journal article" date="2009" name="Stand. Genomic Sci.">
        <title>Complete genome sequence of Halorhabdus utahensis type strain (AX-2).</title>
        <authorList>
            <person name="Anderson I."/>
            <person name="Tindall B.J."/>
            <person name="Pomrenke H."/>
            <person name="Goker M."/>
            <person name="Lapidus A."/>
            <person name="Nolan M."/>
            <person name="Copeland A."/>
            <person name="Glavina Del Rio T."/>
            <person name="Chen F."/>
            <person name="Tice H."/>
            <person name="Cheng J.F."/>
            <person name="Lucas S."/>
            <person name="Chertkov O."/>
            <person name="Bruce D."/>
            <person name="Brettin T."/>
            <person name="Detter J.C."/>
            <person name="Han C."/>
            <person name="Goodwin L."/>
            <person name="Land M."/>
            <person name="Hauser L."/>
            <person name="Chang Y.J."/>
            <person name="Jeffries C.D."/>
            <person name="Pitluck S."/>
            <person name="Pati A."/>
            <person name="Mavromatis K."/>
            <person name="Ivanova N."/>
            <person name="Ovchinnikova G."/>
            <person name="Chen A."/>
            <person name="Palaniappan K."/>
            <person name="Chain P."/>
            <person name="Rohde M."/>
            <person name="Bristow J."/>
            <person name="Eisen J.A."/>
            <person name="Markowitz V."/>
            <person name="Hugenholtz P."/>
            <person name="Kyrpides N.C."/>
            <person name="Klenk H.P."/>
        </authorList>
    </citation>
    <scope>NUCLEOTIDE SEQUENCE [LARGE SCALE GENOMIC DNA]</scope>
    <source>
        <strain evidence="8">DSM 12940 / JCM 11049 / AX-2</strain>
    </source>
</reference>
<dbReference type="GeneID" id="8383951"/>
<evidence type="ECO:0000313" key="7">
    <source>
        <dbReference type="EMBL" id="ACV11844.1"/>
    </source>
</evidence>
<feature type="transmembrane region" description="Helical" evidence="5">
    <location>
        <begin position="255"/>
        <end position="275"/>
    </location>
</feature>
<feature type="transmembrane region" description="Helical" evidence="5">
    <location>
        <begin position="6"/>
        <end position="24"/>
    </location>
</feature>
<feature type="transmembrane region" description="Helical" evidence="5">
    <location>
        <begin position="420"/>
        <end position="438"/>
    </location>
</feature>
<feature type="transmembrane region" description="Helical" evidence="5">
    <location>
        <begin position="368"/>
        <end position="386"/>
    </location>
</feature>
<dbReference type="HOGENOM" id="CLU_037598_0_0_2"/>
<feature type="transmembrane region" description="Helical" evidence="5">
    <location>
        <begin position="281"/>
        <end position="303"/>
    </location>
</feature>
<keyword evidence="8" id="KW-1185">Reference proteome</keyword>
<dbReference type="InterPro" id="IPR022764">
    <property type="entry name" value="Peptidase_S54_rhomboid_dom"/>
</dbReference>
<dbReference type="eggNOG" id="arCOG01771">
    <property type="taxonomic scope" value="Archaea"/>
</dbReference>
<feature type="transmembrane region" description="Helical" evidence="5">
    <location>
        <begin position="36"/>
        <end position="58"/>
    </location>
</feature>
<dbReference type="InterPro" id="IPR035952">
    <property type="entry name" value="Rhomboid-like_sf"/>
</dbReference>
<feature type="transmembrane region" description="Helical" evidence="5">
    <location>
        <begin position="169"/>
        <end position="190"/>
    </location>
</feature>
<dbReference type="EMBL" id="CP001687">
    <property type="protein sequence ID" value="ACV11844.1"/>
    <property type="molecule type" value="Genomic_DNA"/>
</dbReference>
<dbReference type="SUPFAM" id="SSF144091">
    <property type="entry name" value="Rhomboid-like"/>
    <property type="match status" value="1"/>
</dbReference>
<evidence type="ECO:0000259" key="6">
    <source>
        <dbReference type="Pfam" id="PF01694"/>
    </source>
</evidence>
<sequence>MIPWMVLLAAVVVFSGGYWWFVGGRGRWVSLTRDRFVRGVPWATLVTAALVVGFYLFVQGGLGHWSQPLTIPFRSWSLFEPVGLLTSGLAHAGPAHLLGNVTGLVVFGAIVEHAIGHYPGDRDDTASRRWNRLRHPGVRILLISLGMIGLAVVPSPFVLGWVLGYSGAVYALAGFALVTRPLAAVLAIVAHDALGVLVDAAEQPVVEATRSVGPPTPPAWAGIAFQGHLLGFLIGILLGIGLLRRYDWTPEPVRLFGAVIAFALTKSLWLVVSSGGEGVYVLYRGAGVVMVLLGTLLVTLAATGARPEISAPRALPALSWQPDIDTGVIPGALRRRVAAVSMPTWVREVLIVGLAFVAYVLVEPTSELAAKALALGVVAGSGYLVLKLLKWALGHLIAAVPTGGWLGRVPVPSIPRPGKATGTLLGALAVVALLGLLFSPATVSTASLADTGEVEIQDYTITYAENVSEGRALTWDSEIFDGTSSGVIVASERRAVWIEAVSPDRLAHDGSATVRVGGLDWEQTVDVERQAVSVVGNDSVYAVDLRTEGSTTRSFRSAPATAGARIDGRRVAVAPTADGFELRVRRNGTVVGSRPLPAANASTSVGSLRFVASEENETRTIRAVSGTTSVRIASVERPATS</sequence>
<proteinExistence type="predicted"/>
<feature type="transmembrane region" description="Helical" evidence="5">
    <location>
        <begin position="219"/>
        <end position="243"/>
    </location>
</feature>
<keyword evidence="2 5" id="KW-0812">Transmembrane</keyword>
<comment type="subcellular location">
    <subcellularLocation>
        <location evidence="1">Membrane</location>
        <topology evidence="1">Multi-pass membrane protein</topology>
    </subcellularLocation>
</comment>
<dbReference type="KEGG" id="hut:Huta_1671"/>
<feature type="transmembrane region" description="Helical" evidence="5">
    <location>
        <begin position="344"/>
        <end position="362"/>
    </location>
</feature>
<organism evidence="7 8">
    <name type="scientific">Halorhabdus utahensis (strain DSM 12940 / JCM 11049 / AX-2)</name>
    <dbReference type="NCBI Taxonomy" id="519442"/>
    <lineage>
        <taxon>Archaea</taxon>
        <taxon>Methanobacteriati</taxon>
        <taxon>Methanobacteriota</taxon>
        <taxon>Stenosarchaea group</taxon>
        <taxon>Halobacteria</taxon>
        <taxon>Halobacteriales</taxon>
        <taxon>Haloarculaceae</taxon>
        <taxon>Halorhabdus</taxon>
    </lineage>
</organism>
<evidence type="ECO:0000256" key="1">
    <source>
        <dbReference type="ARBA" id="ARBA00004141"/>
    </source>
</evidence>
<dbReference type="GO" id="GO:0004252">
    <property type="term" value="F:serine-type endopeptidase activity"/>
    <property type="evidence" value="ECO:0007669"/>
    <property type="project" value="InterPro"/>
</dbReference>
<protein>
    <submittedName>
        <fullName evidence="7">Rhomboid family protein</fullName>
    </submittedName>
</protein>